<reference evidence="2" key="1">
    <citation type="submission" date="2016-07" db="EMBL/GenBank/DDBJ databases">
        <authorList>
            <person name="Florea S."/>
            <person name="Webb J.S."/>
            <person name="Jaromczyk J."/>
            <person name="Schardl C.L."/>
        </authorList>
    </citation>
    <scope>NUCLEOTIDE SEQUENCE [LARGE SCALE GENOMIC DNA]</scope>
    <source>
        <strain evidence="2">CDC-D5610</strain>
    </source>
</reference>
<evidence type="ECO:0000313" key="2">
    <source>
        <dbReference type="Proteomes" id="UP000201728"/>
    </source>
</evidence>
<accession>A0A222P0L9</accession>
<dbReference type="AlphaFoldDB" id="A0A222P0L9"/>
<gene>
    <name evidence="1" type="ORF">clem_04090</name>
</gene>
<evidence type="ECO:0000313" key="1">
    <source>
        <dbReference type="EMBL" id="ASQ45376.1"/>
    </source>
</evidence>
<sequence length="61" mass="6923">MLSAVAETGLELSYLTHGQRVPEDIKMATSYQLIEQFSEQEKLLHNEANPLKATRGQYVED</sequence>
<protein>
    <submittedName>
        <fullName evidence="1">Flagellar biosynthesis regulator FlhF</fullName>
    </submittedName>
</protein>
<dbReference type="Proteomes" id="UP000201728">
    <property type="component" value="Chromosome"/>
</dbReference>
<organism evidence="1 2">
    <name type="scientific">Legionella clemsonensis</name>
    <dbReference type="NCBI Taxonomy" id="1867846"/>
    <lineage>
        <taxon>Bacteria</taxon>
        <taxon>Pseudomonadati</taxon>
        <taxon>Pseudomonadota</taxon>
        <taxon>Gammaproteobacteria</taxon>
        <taxon>Legionellales</taxon>
        <taxon>Legionellaceae</taxon>
        <taxon>Legionella</taxon>
    </lineage>
</organism>
<keyword evidence="1" id="KW-0969">Cilium</keyword>
<name>A0A222P0L9_9GAMM</name>
<keyword evidence="1" id="KW-0282">Flagellum</keyword>
<dbReference type="KEGG" id="lcd:clem_04090"/>
<proteinExistence type="predicted"/>
<keyword evidence="2" id="KW-1185">Reference proteome</keyword>
<keyword evidence="1" id="KW-0966">Cell projection</keyword>
<dbReference type="EMBL" id="CP016397">
    <property type="protein sequence ID" value="ASQ45376.1"/>
    <property type="molecule type" value="Genomic_DNA"/>
</dbReference>